<dbReference type="PANTHER" id="PTHR31691:SF1">
    <property type="entry name" value="ROTATIN"/>
    <property type="match status" value="1"/>
</dbReference>
<dbReference type="GO" id="GO:0007099">
    <property type="term" value="P:centriole replication"/>
    <property type="evidence" value="ECO:0007669"/>
    <property type="project" value="TreeGrafter"/>
</dbReference>
<accession>A0A6I9Z850</accession>
<proteinExistence type="predicted"/>
<dbReference type="GO" id="GO:0032053">
    <property type="term" value="P:ciliary basal body organization"/>
    <property type="evidence" value="ECO:0007669"/>
    <property type="project" value="TreeGrafter"/>
</dbReference>
<reference evidence="3" key="1">
    <citation type="submission" date="2025-08" db="UniProtKB">
        <authorList>
            <consortium name="RefSeq"/>
        </authorList>
    </citation>
    <scope>IDENTIFICATION</scope>
    <source>
        <tissue evidence="3">Skeletal muscle</tissue>
    </source>
</reference>
<dbReference type="KEGG" id="tsr:106557279"/>
<dbReference type="Proteomes" id="UP000504617">
    <property type="component" value="Unplaced"/>
</dbReference>
<sequence length="144" mass="16022">MKEEVLNLMTNLLKCPSVVEQLVGIGAVEFFTQLRPNVDCSLQAVIDGILDGLFVLPSDVMLDYHTNLSEAGPEANPVILKEPHAGYFHQGKNHSQESEMPPKQPTGRIKDYKISLTAEITPNLLACQVSSSWGFTQEWQRINN</sequence>
<dbReference type="Pfam" id="PF14726">
    <property type="entry name" value="RTTN_N"/>
    <property type="match status" value="1"/>
</dbReference>
<dbReference type="PANTHER" id="PTHR31691">
    <property type="entry name" value="ROTATIN"/>
    <property type="match status" value="1"/>
</dbReference>
<dbReference type="AlphaFoldDB" id="A0A6I9Z850"/>
<feature type="domain" description="Rotatin N-terminal" evidence="1">
    <location>
        <begin position="1"/>
        <end position="53"/>
    </location>
</feature>
<organism evidence="2 3">
    <name type="scientific">Thamnophis sirtalis</name>
    <dbReference type="NCBI Taxonomy" id="35019"/>
    <lineage>
        <taxon>Eukaryota</taxon>
        <taxon>Metazoa</taxon>
        <taxon>Chordata</taxon>
        <taxon>Craniata</taxon>
        <taxon>Vertebrata</taxon>
        <taxon>Euteleostomi</taxon>
        <taxon>Lepidosauria</taxon>
        <taxon>Squamata</taxon>
        <taxon>Bifurcata</taxon>
        <taxon>Unidentata</taxon>
        <taxon>Episquamata</taxon>
        <taxon>Toxicofera</taxon>
        <taxon>Serpentes</taxon>
        <taxon>Colubroidea</taxon>
        <taxon>Colubridae</taxon>
        <taxon>Natricinae</taxon>
        <taxon>Thamnophis</taxon>
    </lineage>
</organism>
<evidence type="ECO:0000313" key="3">
    <source>
        <dbReference type="RefSeq" id="XP_013931965.1"/>
    </source>
</evidence>
<protein>
    <submittedName>
        <fullName evidence="3">Rotatin-like</fullName>
    </submittedName>
</protein>
<gene>
    <name evidence="3" type="primary">LOC106557279</name>
</gene>
<evidence type="ECO:0000259" key="1">
    <source>
        <dbReference type="Pfam" id="PF14726"/>
    </source>
</evidence>
<evidence type="ECO:0000313" key="2">
    <source>
        <dbReference type="Proteomes" id="UP000504617"/>
    </source>
</evidence>
<dbReference type="GO" id="GO:0005813">
    <property type="term" value="C:centrosome"/>
    <property type="evidence" value="ECO:0007669"/>
    <property type="project" value="InterPro"/>
</dbReference>
<dbReference type="GO" id="GO:0036064">
    <property type="term" value="C:ciliary basal body"/>
    <property type="evidence" value="ECO:0007669"/>
    <property type="project" value="InterPro"/>
</dbReference>
<dbReference type="OrthoDB" id="9048576at2759"/>
<dbReference type="GO" id="GO:0010457">
    <property type="term" value="P:centriole-centriole cohesion"/>
    <property type="evidence" value="ECO:0007669"/>
    <property type="project" value="TreeGrafter"/>
</dbReference>
<dbReference type="InterPro" id="IPR030791">
    <property type="entry name" value="Rotatin"/>
</dbReference>
<name>A0A6I9Z850_9SAUR</name>
<dbReference type="RefSeq" id="XP_013931965.1">
    <property type="nucleotide sequence ID" value="XM_014076490.1"/>
</dbReference>
<dbReference type="GO" id="GO:0005814">
    <property type="term" value="C:centriole"/>
    <property type="evidence" value="ECO:0007669"/>
    <property type="project" value="TreeGrafter"/>
</dbReference>
<dbReference type="InterPro" id="IPR029249">
    <property type="entry name" value="Rotatin_N"/>
</dbReference>
<keyword evidence="2" id="KW-1185">Reference proteome</keyword>
<dbReference type="GeneID" id="106557279"/>